<accession>A0A1H9SZP1</accession>
<feature type="transmembrane region" description="Helical" evidence="9">
    <location>
        <begin position="154"/>
        <end position="180"/>
    </location>
</feature>
<dbReference type="GO" id="GO:0017038">
    <property type="term" value="P:protein import"/>
    <property type="evidence" value="ECO:0007669"/>
    <property type="project" value="TreeGrafter"/>
</dbReference>
<evidence type="ECO:0000256" key="5">
    <source>
        <dbReference type="ARBA" id="ARBA00022927"/>
    </source>
</evidence>
<dbReference type="InterPro" id="IPR002898">
    <property type="entry name" value="MotA_ExbB_proton_chnl"/>
</dbReference>
<dbReference type="AlphaFoldDB" id="A0A1H9SZP1"/>
<proteinExistence type="inferred from homology"/>
<dbReference type="InterPro" id="IPR050790">
    <property type="entry name" value="ExbB/TolQ_transport"/>
</dbReference>
<keyword evidence="3" id="KW-1003">Cell membrane</keyword>
<name>A0A1H9SZP1_9GAMM</name>
<reference evidence="13 14" key="1">
    <citation type="submission" date="2016-10" db="EMBL/GenBank/DDBJ databases">
        <authorList>
            <person name="de Groot N.N."/>
        </authorList>
    </citation>
    <scope>NUCLEOTIDE SEQUENCE [LARGE SCALE GENOMIC DNA]</scope>
    <source>
        <strain evidence="12 13">CGMCC 1.9095</strain>
        <strain evidence="11 14">DSM 22558</strain>
    </source>
</reference>
<feature type="domain" description="MotA/TolQ/ExbB proton channel" evidence="10">
    <location>
        <begin position="89"/>
        <end position="183"/>
    </location>
</feature>
<dbReference type="OrthoDB" id="4045at2"/>
<gene>
    <name evidence="12" type="ORF">SAMN04487855_1572</name>
    <name evidence="11" type="ORF">SAMN05216589_1741</name>
</gene>
<evidence type="ECO:0000256" key="8">
    <source>
        <dbReference type="RuleBase" id="RU004057"/>
    </source>
</evidence>
<dbReference type="EMBL" id="FOGN01000002">
    <property type="protein sequence ID" value="SER89929.1"/>
    <property type="molecule type" value="Genomic_DNA"/>
</dbReference>
<keyword evidence="4 9" id="KW-0812">Transmembrane</keyword>
<comment type="subcellular location">
    <subcellularLocation>
        <location evidence="1">Cell membrane</location>
        <topology evidence="1">Multi-pass membrane protein</topology>
    </subcellularLocation>
    <subcellularLocation>
        <location evidence="8">Membrane</location>
        <topology evidence="8">Multi-pass membrane protein</topology>
    </subcellularLocation>
</comment>
<dbReference type="EMBL" id="FOUA01000002">
    <property type="protein sequence ID" value="SFL91316.1"/>
    <property type="molecule type" value="Genomic_DNA"/>
</dbReference>
<evidence type="ECO:0000313" key="11">
    <source>
        <dbReference type="EMBL" id="SER89929.1"/>
    </source>
</evidence>
<evidence type="ECO:0000313" key="13">
    <source>
        <dbReference type="Proteomes" id="UP000186599"/>
    </source>
</evidence>
<dbReference type="PANTHER" id="PTHR30625:SF15">
    <property type="entry name" value="BIOPOLYMER TRANSPORT PROTEIN EXBB"/>
    <property type="match status" value="1"/>
</dbReference>
<keyword evidence="7 9" id="KW-0472">Membrane</keyword>
<feature type="transmembrane region" description="Helical" evidence="9">
    <location>
        <begin position="12"/>
        <end position="36"/>
    </location>
</feature>
<sequence>MPLWFEHMGAVGWPLGLCSLLAGALILERLHVFLVLAPLRHAARQAALTACSDCNSQACERLWRSDRQGWGQALGLLLEHRRLASAQREDLLGCWLLEERQRLGRHLRLLQLIGVLAPMLGLLGTVLGMVAMFADIAAVAQPVTPALLADGLWQALYTTVWGLCIAIPALAAGQGFALWAERYLEGVQALLNRCHLALDGLELTPGTAVAGWASA</sequence>
<organism evidence="11 14">
    <name type="scientific">Halopseudomonas bauzanensis</name>
    <dbReference type="NCBI Taxonomy" id="653930"/>
    <lineage>
        <taxon>Bacteria</taxon>
        <taxon>Pseudomonadati</taxon>
        <taxon>Pseudomonadota</taxon>
        <taxon>Gammaproteobacteria</taxon>
        <taxon>Pseudomonadales</taxon>
        <taxon>Pseudomonadaceae</taxon>
        <taxon>Halopseudomonas</taxon>
    </lineage>
</organism>
<feature type="transmembrane region" description="Helical" evidence="9">
    <location>
        <begin position="109"/>
        <end position="134"/>
    </location>
</feature>
<evidence type="ECO:0000313" key="14">
    <source>
        <dbReference type="Proteomes" id="UP000186904"/>
    </source>
</evidence>
<evidence type="ECO:0000256" key="4">
    <source>
        <dbReference type="ARBA" id="ARBA00022692"/>
    </source>
</evidence>
<evidence type="ECO:0000256" key="1">
    <source>
        <dbReference type="ARBA" id="ARBA00004651"/>
    </source>
</evidence>
<keyword evidence="2 8" id="KW-0813">Transport</keyword>
<evidence type="ECO:0000256" key="6">
    <source>
        <dbReference type="ARBA" id="ARBA00022989"/>
    </source>
</evidence>
<evidence type="ECO:0000256" key="9">
    <source>
        <dbReference type="SAM" id="Phobius"/>
    </source>
</evidence>
<keyword evidence="6 9" id="KW-1133">Transmembrane helix</keyword>
<keyword evidence="13" id="KW-1185">Reference proteome</keyword>
<dbReference type="Proteomes" id="UP000186599">
    <property type="component" value="Unassembled WGS sequence"/>
</dbReference>
<comment type="similarity">
    <text evidence="8">Belongs to the exbB/tolQ family.</text>
</comment>
<evidence type="ECO:0000313" key="12">
    <source>
        <dbReference type="EMBL" id="SFL91316.1"/>
    </source>
</evidence>
<evidence type="ECO:0000256" key="2">
    <source>
        <dbReference type="ARBA" id="ARBA00022448"/>
    </source>
</evidence>
<evidence type="ECO:0000259" key="10">
    <source>
        <dbReference type="Pfam" id="PF01618"/>
    </source>
</evidence>
<protein>
    <submittedName>
        <fullName evidence="12">Biopolymer transport protein ExbB</fullName>
    </submittedName>
    <submittedName>
        <fullName evidence="11">Outer membrane transport energization protein ExbB</fullName>
    </submittedName>
</protein>
<evidence type="ECO:0000256" key="7">
    <source>
        <dbReference type="ARBA" id="ARBA00023136"/>
    </source>
</evidence>
<evidence type="ECO:0000256" key="3">
    <source>
        <dbReference type="ARBA" id="ARBA00022475"/>
    </source>
</evidence>
<dbReference type="Proteomes" id="UP000186904">
    <property type="component" value="Unassembled WGS sequence"/>
</dbReference>
<keyword evidence="5 8" id="KW-0653">Protein transport</keyword>
<dbReference type="RefSeq" id="WP_074779128.1">
    <property type="nucleotide sequence ID" value="NZ_FOGN01000002.1"/>
</dbReference>
<dbReference type="STRING" id="653930.SAMN05216589_1741"/>
<dbReference type="Pfam" id="PF01618">
    <property type="entry name" value="MotA_ExbB"/>
    <property type="match status" value="1"/>
</dbReference>
<dbReference type="GO" id="GO:0005886">
    <property type="term" value="C:plasma membrane"/>
    <property type="evidence" value="ECO:0007669"/>
    <property type="project" value="UniProtKB-SubCell"/>
</dbReference>
<dbReference type="PANTHER" id="PTHR30625">
    <property type="entry name" value="PROTEIN TOLQ"/>
    <property type="match status" value="1"/>
</dbReference>